<feature type="domain" description="PKD" evidence="3">
    <location>
        <begin position="170"/>
        <end position="222"/>
    </location>
</feature>
<protein>
    <recommendedName>
        <fullName evidence="3">PKD domain-containing protein</fullName>
    </recommendedName>
</protein>
<feature type="compositionally biased region" description="Polar residues" evidence="1">
    <location>
        <begin position="92"/>
        <end position="103"/>
    </location>
</feature>
<evidence type="ECO:0000259" key="3">
    <source>
        <dbReference type="PROSITE" id="PS50093"/>
    </source>
</evidence>
<dbReference type="PROSITE" id="PS50093">
    <property type="entry name" value="PKD"/>
    <property type="match status" value="1"/>
</dbReference>
<name>A0A433JMX9_9MICO</name>
<evidence type="ECO:0000256" key="2">
    <source>
        <dbReference type="SAM" id="SignalP"/>
    </source>
</evidence>
<dbReference type="InterPro" id="IPR035986">
    <property type="entry name" value="PKD_dom_sf"/>
</dbReference>
<dbReference type="InterPro" id="IPR013783">
    <property type="entry name" value="Ig-like_fold"/>
</dbReference>
<keyword evidence="2" id="KW-0732">Signal</keyword>
<reference evidence="4 5" key="1">
    <citation type="submission" date="2018-12" db="EMBL/GenBank/DDBJ databases">
        <authorList>
            <person name="Li F."/>
        </authorList>
    </citation>
    <scope>NUCLEOTIDE SEQUENCE [LARGE SCALE GENOMIC DNA]</scope>
    <source>
        <strain evidence="4 5">EGI 6500705</strain>
    </source>
</reference>
<dbReference type="Proteomes" id="UP000274909">
    <property type="component" value="Unassembled WGS sequence"/>
</dbReference>
<comment type="caution">
    <text evidence="4">The sequence shown here is derived from an EMBL/GenBank/DDBJ whole genome shotgun (WGS) entry which is preliminary data.</text>
</comment>
<dbReference type="SUPFAM" id="SSF49299">
    <property type="entry name" value="PKD domain"/>
    <property type="match status" value="1"/>
</dbReference>
<dbReference type="Gene3D" id="2.60.40.10">
    <property type="entry name" value="Immunoglobulins"/>
    <property type="match status" value="1"/>
</dbReference>
<keyword evidence="5" id="KW-1185">Reference proteome</keyword>
<evidence type="ECO:0000313" key="5">
    <source>
        <dbReference type="Proteomes" id="UP000274909"/>
    </source>
</evidence>
<feature type="region of interest" description="Disordered" evidence="1">
    <location>
        <begin position="52"/>
        <end position="114"/>
    </location>
</feature>
<dbReference type="EMBL" id="RZGZ01000006">
    <property type="protein sequence ID" value="RUQ97092.1"/>
    <property type="molecule type" value="Genomic_DNA"/>
</dbReference>
<feature type="signal peptide" evidence="2">
    <location>
        <begin position="1"/>
        <end position="26"/>
    </location>
</feature>
<dbReference type="OrthoDB" id="5192284at2"/>
<feature type="compositionally biased region" description="Gly residues" evidence="1">
    <location>
        <begin position="59"/>
        <end position="88"/>
    </location>
</feature>
<organism evidence="4 5">
    <name type="scientific">Labedella endophytica</name>
    <dbReference type="NCBI Taxonomy" id="1523160"/>
    <lineage>
        <taxon>Bacteria</taxon>
        <taxon>Bacillati</taxon>
        <taxon>Actinomycetota</taxon>
        <taxon>Actinomycetes</taxon>
        <taxon>Micrococcales</taxon>
        <taxon>Microbacteriaceae</taxon>
        <taxon>Labedella</taxon>
    </lineage>
</organism>
<accession>A0A433JMX9</accession>
<dbReference type="AlphaFoldDB" id="A0A433JMX9"/>
<evidence type="ECO:0000313" key="4">
    <source>
        <dbReference type="EMBL" id="RUQ97092.1"/>
    </source>
</evidence>
<feature type="chain" id="PRO_5019456024" description="PKD domain-containing protein" evidence="2">
    <location>
        <begin position="27"/>
        <end position="278"/>
    </location>
</feature>
<dbReference type="InterPro" id="IPR000601">
    <property type="entry name" value="PKD_dom"/>
</dbReference>
<sequence length="278" mass="28049">MERRRLLLLTGLIMALVITPATVAIADADCGLSGLGKGGCVSVGAGPNGVDIGAEVTTGGSGGGDSTPGDGGGSGGGPSGDGSSGGGTPDPQQITDTLGTCQSERCGGGGGGTPTVTLSDFASFAPTTPGIHMEPDGWMLRGLPANFIADTTSNSHDSTLFATPVTVRFTPHAYRWDWGDGTTDTFSTPGATWEDLDQDRFTETPTSHTYTERGTVTISLHVDYAVEYRLSADGDDAGSWTTVTGTVASSTTVDAYVGTATTVIVPEDCNVDPAGIGC</sequence>
<proteinExistence type="predicted"/>
<dbReference type="RefSeq" id="WP_127051412.1">
    <property type="nucleotide sequence ID" value="NZ_RZGZ01000006.1"/>
</dbReference>
<gene>
    <name evidence="4" type="ORF">ELQ94_16155</name>
</gene>
<evidence type="ECO:0000256" key="1">
    <source>
        <dbReference type="SAM" id="MobiDB-lite"/>
    </source>
</evidence>
<dbReference type="GO" id="GO:0005975">
    <property type="term" value="P:carbohydrate metabolic process"/>
    <property type="evidence" value="ECO:0007669"/>
    <property type="project" value="UniProtKB-ARBA"/>
</dbReference>